<reference evidence="1 2" key="1">
    <citation type="submission" date="2023-01" db="EMBL/GenBank/DDBJ databases">
        <authorList>
            <person name="Kreplak J."/>
        </authorList>
    </citation>
    <scope>NUCLEOTIDE SEQUENCE [LARGE SCALE GENOMIC DNA]</scope>
</reference>
<sequence length="118" mass="13537">MAPAYPIVDDDTSTGDYTDITTRDSTEAFVHTDRAFPEGTNDRLVLTKYDNHVTYILRQGDNRQSLKVTSHSLKMKNFPHSLMPEQVRRIFADFDLLEFISCSLTMLNTSLLTTFIEQ</sequence>
<dbReference type="Proteomes" id="UP001157006">
    <property type="component" value="Chromosome 5"/>
</dbReference>
<proteinExistence type="predicted"/>
<dbReference type="EMBL" id="OX451740">
    <property type="protein sequence ID" value="CAI8614279.1"/>
    <property type="molecule type" value="Genomic_DNA"/>
</dbReference>
<gene>
    <name evidence="1" type="ORF">VFH_V122280</name>
</gene>
<protein>
    <recommendedName>
        <fullName evidence="3">F-box domain-containing protein</fullName>
    </recommendedName>
</protein>
<keyword evidence="2" id="KW-1185">Reference proteome</keyword>
<accession>A0AAV1AUX4</accession>
<name>A0AAV1AUX4_VICFA</name>
<evidence type="ECO:0000313" key="1">
    <source>
        <dbReference type="EMBL" id="CAI8614279.1"/>
    </source>
</evidence>
<evidence type="ECO:0008006" key="3">
    <source>
        <dbReference type="Google" id="ProtNLM"/>
    </source>
</evidence>
<organism evidence="1 2">
    <name type="scientific">Vicia faba</name>
    <name type="common">Broad bean</name>
    <name type="synonym">Faba vulgaris</name>
    <dbReference type="NCBI Taxonomy" id="3906"/>
    <lineage>
        <taxon>Eukaryota</taxon>
        <taxon>Viridiplantae</taxon>
        <taxon>Streptophyta</taxon>
        <taxon>Embryophyta</taxon>
        <taxon>Tracheophyta</taxon>
        <taxon>Spermatophyta</taxon>
        <taxon>Magnoliopsida</taxon>
        <taxon>eudicotyledons</taxon>
        <taxon>Gunneridae</taxon>
        <taxon>Pentapetalae</taxon>
        <taxon>rosids</taxon>
        <taxon>fabids</taxon>
        <taxon>Fabales</taxon>
        <taxon>Fabaceae</taxon>
        <taxon>Papilionoideae</taxon>
        <taxon>50 kb inversion clade</taxon>
        <taxon>NPAAA clade</taxon>
        <taxon>Hologalegina</taxon>
        <taxon>IRL clade</taxon>
        <taxon>Fabeae</taxon>
        <taxon>Vicia</taxon>
    </lineage>
</organism>
<dbReference type="AlphaFoldDB" id="A0AAV1AUX4"/>
<evidence type="ECO:0000313" key="2">
    <source>
        <dbReference type="Proteomes" id="UP001157006"/>
    </source>
</evidence>